<reference evidence="2 3" key="1">
    <citation type="submission" date="2018-06" db="EMBL/GenBank/DDBJ databases">
        <title>Comparative genomics reveals the genomic features of Rhizophagus irregularis, R. cerebriforme, R. diaphanum and Gigaspora rosea, and their symbiotic lifestyle signature.</title>
        <authorList>
            <person name="Morin E."/>
            <person name="San Clemente H."/>
            <person name="Chen E.C.H."/>
            <person name="De La Providencia I."/>
            <person name="Hainaut M."/>
            <person name="Kuo A."/>
            <person name="Kohler A."/>
            <person name="Murat C."/>
            <person name="Tang N."/>
            <person name="Roy S."/>
            <person name="Loubradou J."/>
            <person name="Henrissat B."/>
            <person name="Grigoriev I.V."/>
            <person name="Corradi N."/>
            <person name="Roux C."/>
            <person name="Martin F.M."/>
        </authorList>
    </citation>
    <scope>NUCLEOTIDE SEQUENCE [LARGE SCALE GENOMIC DNA]</scope>
    <source>
        <strain evidence="2 3">DAOM 194757</strain>
    </source>
</reference>
<feature type="region of interest" description="Disordered" evidence="1">
    <location>
        <begin position="385"/>
        <end position="461"/>
    </location>
</feature>
<protein>
    <recommendedName>
        <fullName evidence="4">BTB domain-containing protein</fullName>
    </recommendedName>
</protein>
<evidence type="ECO:0000313" key="2">
    <source>
        <dbReference type="EMBL" id="RIB16226.1"/>
    </source>
</evidence>
<feature type="compositionally biased region" description="Low complexity" evidence="1">
    <location>
        <begin position="385"/>
        <end position="406"/>
    </location>
</feature>
<feature type="compositionally biased region" description="Basic and acidic residues" evidence="1">
    <location>
        <begin position="431"/>
        <end position="461"/>
    </location>
</feature>
<dbReference type="AlphaFoldDB" id="A0A397VAB7"/>
<sequence length="461" mass="50560">MLAKFFEKLSSNLNQLLKDSDEYDVIFEVGQAPNIHAFKVHSIILNTRCLYFKNKLSTVTCNDNNVKIIKQANISTEKKSMANPPNPVQQQLNPPSPPPPQQPNPGQPAQQPNAIDNLAAQIGLLIQQMQVAPAPQVNYNAPNRELNLVSYPDFLGGDQDPMTWLDKVEKAFATNLVINDLKIAMIVSHLKGAATTWWSTSQRQPQPLNELLRRIETSAQPYPDTAKAQLFLNGLRPDIVLAVAPFTPNTLQAAYERAKAYECACTQSLPYLPTLISALYSSQVAPGHISRTCRTPFVNNPSPNVPQSYVPTGQAVNNGPSPSIATYPYSNIGSTNAVASHSPNVAPNNNPNNNYNSIVGGASESQQEALQTFLALAANLNLPNTPNNLSGSNNFPNNNETNNSNNQPTFVSIPTKDIPFFASGSKHQNKRLREEDQGDLESGKEETLNQLLEKEIEQEKD</sequence>
<accession>A0A397VAB7</accession>
<feature type="region of interest" description="Disordered" evidence="1">
    <location>
        <begin position="77"/>
        <end position="112"/>
    </location>
</feature>
<dbReference type="Gene3D" id="3.30.710.10">
    <property type="entry name" value="Potassium Channel Kv1.1, Chain A"/>
    <property type="match status" value="1"/>
</dbReference>
<evidence type="ECO:0000313" key="3">
    <source>
        <dbReference type="Proteomes" id="UP000266673"/>
    </source>
</evidence>
<dbReference type="SUPFAM" id="SSF54695">
    <property type="entry name" value="POZ domain"/>
    <property type="match status" value="1"/>
</dbReference>
<evidence type="ECO:0000256" key="1">
    <source>
        <dbReference type="SAM" id="MobiDB-lite"/>
    </source>
</evidence>
<keyword evidence="3" id="KW-1185">Reference proteome</keyword>
<dbReference type="InterPro" id="IPR011333">
    <property type="entry name" value="SKP1/BTB/POZ_sf"/>
</dbReference>
<name>A0A397VAB7_9GLOM</name>
<dbReference type="STRING" id="44941.A0A397VAB7"/>
<dbReference type="OrthoDB" id="2443065at2759"/>
<organism evidence="2 3">
    <name type="scientific">Gigaspora rosea</name>
    <dbReference type="NCBI Taxonomy" id="44941"/>
    <lineage>
        <taxon>Eukaryota</taxon>
        <taxon>Fungi</taxon>
        <taxon>Fungi incertae sedis</taxon>
        <taxon>Mucoromycota</taxon>
        <taxon>Glomeromycotina</taxon>
        <taxon>Glomeromycetes</taxon>
        <taxon>Diversisporales</taxon>
        <taxon>Gigasporaceae</taxon>
        <taxon>Gigaspora</taxon>
    </lineage>
</organism>
<dbReference type="EMBL" id="QKWP01000691">
    <property type="protein sequence ID" value="RIB16226.1"/>
    <property type="molecule type" value="Genomic_DNA"/>
</dbReference>
<feature type="compositionally biased region" description="Pro residues" evidence="1">
    <location>
        <begin position="94"/>
        <end position="106"/>
    </location>
</feature>
<comment type="caution">
    <text evidence="2">The sequence shown here is derived from an EMBL/GenBank/DDBJ whole genome shotgun (WGS) entry which is preliminary data.</text>
</comment>
<dbReference type="Proteomes" id="UP000266673">
    <property type="component" value="Unassembled WGS sequence"/>
</dbReference>
<gene>
    <name evidence="2" type="ORF">C2G38_2190490</name>
</gene>
<evidence type="ECO:0008006" key="4">
    <source>
        <dbReference type="Google" id="ProtNLM"/>
    </source>
</evidence>
<proteinExistence type="predicted"/>